<organism evidence="2">
    <name type="scientific">Rhizophora mucronata</name>
    <name type="common">Asiatic mangrove</name>
    <dbReference type="NCBI Taxonomy" id="61149"/>
    <lineage>
        <taxon>Eukaryota</taxon>
        <taxon>Viridiplantae</taxon>
        <taxon>Streptophyta</taxon>
        <taxon>Embryophyta</taxon>
        <taxon>Tracheophyta</taxon>
        <taxon>Spermatophyta</taxon>
        <taxon>Magnoliopsida</taxon>
        <taxon>eudicotyledons</taxon>
        <taxon>Gunneridae</taxon>
        <taxon>Pentapetalae</taxon>
        <taxon>rosids</taxon>
        <taxon>fabids</taxon>
        <taxon>Malpighiales</taxon>
        <taxon>Rhizophoraceae</taxon>
        <taxon>Rhizophora</taxon>
    </lineage>
</organism>
<protein>
    <submittedName>
        <fullName evidence="2">Uncharacterized protein</fullName>
    </submittedName>
</protein>
<reference evidence="2" key="1">
    <citation type="submission" date="2018-02" db="EMBL/GenBank/DDBJ databases">
        <title>Rhizophora mucronata_Transcriptome.</title>
        <authorList>
            <person name="Meera S.P."/>
            <person name="Sreeshan A."/>
            <person name="Augustine A."/>
        </authorList>
    </citation>
    <scope>NUCLEOTIDE SEQUENCE</scope>
    <source>
        <tissue evidence="2">Leaf</tissue>
    </source>
</reference>
<evidence type="ECO:0000256" key="1">
    <source>
        <dbReference type="SAM" id="Phobius"/>
    </source>
</evidence>
<feature type="transmembrane region" description="Helical" evidence="1">
    <location>
        <begin position="12"/>
        <end position="32"/>
    </location>
</feature>
<dbReference type="AlphaFoldDB" id="A0A2P2IXA7"/>
<sequence length="44" mass="5191">MVLQLGRGTNEGYSIFLRVSVCFALPFLFLFYKQEIYLLLLRSM</sequence>
<accession>A0A2P2IXA7</accession>
<keyword evidence="1" id="KW-1133">Transmembrane helix</keyword>
<proteinExistence type="predicted"/>
<evidence type="ECO:0000313" key="2">
    <source>
        <dbReference type="EMBL" id="MBW85856.1"/>
    </source>
</evidence>
<keyword evidence="1" id="KW-0812">Transmembrane</keyword>
<keyword evidence="1" id="KW-0472">Membrane</keyword>
<name>A0A2P2IXA7_RHIMU</name>
<dbReference type="EMBL" id="GGEC01005373">
    <property type="protein sequence ID" value="MBW85856.1"/>
    <property type="molecule type" value="Transcribed_RNA"/>
</dbReference>